<keyword evidence="1" id="KW-0812">Transmembrane</keyword>
<dbReference type="STRING" id="487685.SAMN04488696_0460"/>
<dbReference type="AlphaFoldDB" id="A0A1I4P5U5"/>
<dbReference type="InterPro" id="IPR032531">
    <property type="entry name" value="DUF4956"/>
</dbReference>
<proteinExistence type="predicted"/>
<protein>
    <submittedName>
        <fullName evidence="2">Uncharacterized membrane protein YhiD, involved in acid resistance</fullName>
    </submittedName>
</protein>
<keyword evidence="3" id="KW-1185">Reference proteome</keyword>
<evidence type="ECO:0000256" key="1">
    <source>
        <dbReference type="SAM" id="Phobius"/>
    </source>
</evidence>
<name>A0A1I4P5U5_9EURY</name>
<dbReference type="Proteomes" id="UP000198535">
    <property type="component" value="Unassembled WGS sequence"/>
</dbReference>
<reference evidence="3" key="1">
    <citation type="submission" date="2016-10" db="EMBL/GenBank/DDBJ databases">
        <authorList>
            <person name="Varghese N."/>
            <person name="Submissions S."/>
        </authorList>
    </citation>
    <scope>NUCLEOTIDE SEQUENCE [LARGE SCALE GENOMIC DNA]</scope>
    <source>
        <strain evidence="3">Mob M</strain>
    </source>
</reference>
<accession>A0A1I4P5U5</accession>
<feature type="transmembrane region" description="Helical" evidence="1">
    <location>
        <begin position="53"/>
        <end position="77"/>
    </location>
</feature>
<gene>
    <name evidence="2" type="ORF">SAMN04488696_0460</name>
</gene>
<feature type="transmembrane region" description="Helical" evidence="1">
    <location>
        <begin position="23"/>
        <end position="41"/>
    </location>
</feature>
<feature type="transmembrane region" description="Helical" evidence="1">
    <location>
        <begin position="118"/>
        <end position="137"/>
    </location>
</feature>
<keyword evidence="1" id="KW-0472">Membrane</keyword>
<dbReference type="EMBL" id="FOUJ01000001">
    <property type="protein sequence ID" value="SFM22950.1"/>
    <property type="molecule type" value="Genomic_DNA"/>
</dbReference>
<evidence type="ECO:0000313" key="2">
    <source>
        <dbReference type="EMBL" id="SFM22950.1"/>
    </source>
</evidence>
<organism evidence="2 3">
    <name type="scientific">Methanolobus profundi</name>
    <dbReference type="NCBI Taxonomy" id="487685"/>
    <lineage>
        <taxon>Archaea</taxon>
        <taxon>Methanobacteriati</taxon>
        <taxon>Methanobacteriota</taxon>
        <taxon>Stenosarchaea group</taxon>
        <taxon>Methanomicrobia</taxon>
        <taxon>Methanosarcinales</taxon>
        <taxon>Methanosarcinaceae</taxon>
        <taxon>Methanolobus</taxon>
    </lineage>
</organism>
<dbReference type="OrthoDB" id="124644at2157"/>
<dbReference type="Pfam" id="PF16316">
    <property type="entry name" value="DUF4956"/>
    <property type="match status" value="1"/>
</dbReference>
<dbReference type="RefSeq" id="WP_091932599.1">
    <property type="nucleotide sequence ID" value="NZ_FOUJ01000001.1"/>
</dbReference>
<evidence type="ECO:0000313" key="3">
    <source>
        <dbReference type="Proteomes" id="UP000198535"/>
    </source>
</evidence>
<keyword evidence="1" id="KW-1133">Transmembrane helix</keyword>
<sequence length="231" mass="25785">MAVDIESLLDFEDLSGTFTGTDVFVGLVLGFILLSAIGWLYKRTHKGTSYTQSYVHTLIMMGLVVDVIMLIVGSNIARAFSLVGALSIIRFRNAVKEIRDIGFIFLAMAIGMATGTKFYMLAIIATGVIGALIFIMFEFDWFARPAMSQILKIQLDKDVDFEELFDRTFVKYTRSAELIGIDSVRSGTVTELVYSIILKKNANKHEFIQSIKSQNGNQKVFLITGYNTTDL</sequence>